<dbReference type="PRINTS" id="PR00237">
    <property type="entry name" value="GPCRRHODOPSN"/>
</dbReference>
<organism evidence="11 12">
    <name type="scientific">Diploptera punctata</name>
    <name type="common">Pacific beetle cockroach</name>
    <dbReference type="NCBI Taxonomy" id="6984"/>
    <lineage>
        <taxon>Eukaryota</taxon>
        <taxon>Metazoa</taxon>
        <taxon>Ecdysozoa</taxon>
        <taxon>Arthropoda</taxon>
        <taxon>Hexapoda</taxon>
        <taxon>Insecta</taxon>
        <taxon>Pterygota</taxon>
        <taxon>Neoptera</taxon>
        <taxon>Polyneoptera</taxon>
        <taxon>Dictyoptera</taxon>
        <taxon>Blattodea</taxon>
        <taxon>Blaberoidea</taxon>
        <taxon>Blaberidae</taxon>
        <taxon>Diplopterinae</taxon>
        <taxon>Diploptera</taxon>
    </lineage>
</organism>
<keyword evidence="3 9" id="KW-0812">Transmembrane</keyword>
<proteinExistence type="inferred from homology"/>
<keyword evidence="12" id="KW-1185">Reference proteome</keyword>
<dbReference type="Proteomes" id="UP001233999">
    <property type="component" value="Unassembled WGS sequence"/>
</dbReference>
<evidence type="ECO:0000256" key="5">
    <source>
        <dbReference type="ARBA" id="ARBA00023040"/>
    </source>
</evidence>
<evidence type="ECO:0000259" key="10">
    <source>
        <dbReference type="PROSITE" id="PS50262"/>
    </source>
</evidence>
<dbReference type="InterPro" id="IPR017452">
    <property type="entry name" value="GPCR_Rhodpsn_7TM"/>
</dbReference>
<evidence type="ECO:0000256" key="1">
    <source>
        <dbReference type="ARBA" id="ARBA00004141"/>
    </source>
</evidence>
<reference evidence="11" key="1">
    <citation type="journal article" date="2023" name="IScience">
        <title>Live-bearing cockroach genome reveals convergent evolutionary mechanisms linked to viviparity in insects and beyond.</title>
        <authorList>
            <person name="Fouks B."/>
            <person name="Harrison M.C."/>
            <person name="Mikhailova A.A."/>
            <person name="Marchal E."/>
            <person name="English S."/>
            <person name="Carruthers M."/>
            <person name="Jennings E.C."/>
            <person name="Chiamaka E.L."/>
            <person name="Frigard R.A."/>
            <person name="Pippel M."/>
            <person name="Attardo G.M."/>
            <person name="Benoit J.B."/>
            <person name="Bornberg-Bauer E."/>
            <person name="Tobe S.S."/>
        </authorList>
    </citation>
    <scope>NUCLEOTIDE SEQUENCE</scope>
    <source>
        <strain evidence="11">Stay&amp;Tobe</strain>
    </source>
</reference>
<dbReference type="InterPro" id="IPR000276">
    <property type="entry name" value="GPCR_Rhodpsn"/>
</dbReference>
<evidence type="ECO:0000313" key="11">
    <source>
        <dbReference type="EMBL" id="KAJ9588459.1"/>
    </source>
</evidence>
<dbReference type="PANTHER" id="PTHR45695">
    <property type="entry name" value="LEUCOKININ RECEPTOR-RELATED"/>
    <property type="match status" value="1"/>
</dbReference>
<dbReference type="GO" id="GO:0004930">
    <property type="term" value="F:G protein-coupled receptor activity"/>
    <property type="evidence" value="ECO:0007669"/>
    <property type="project" value="UniProtKB-KW"/>
</dbReference>
<dbReference type="GO" id="GO:0005886">
    <property type="term" value="C:plasma membrane"/>
    <property type="evidence" value="ECO:0007669"/>
    <property type="project" value="TreeGrafter"/>
</dbReference>
<keyword evidence="8" id="KW-0807">Transducer</keyword>
<evidence type="ECO:0000256" key="7">
    <source>
        <dbReference type="ARBA" id="ARBA00023170"/>
    </source>
</evidence>
<sequence>ICFALPSLADWRVTSESFNITYLIKAEILHERLDVIPELVASETPNFLMKIQPNLRISNCTYIYFTNSSQNEYWTCCSYMDVETLHKILRNNYIEVIIDQKCIENKVRDSAMNISVRSKNFQDIKINWSQEDIYQHGDDTHNAEMKNDKSNNDVNSNENVMELSIDYVQQELKKVKSLLKLIEQIKKFQKIALNKTDFVTIDNELKNIRGYIFKRNAAEKESFTTKTLNVYYLTNVGSRNQNIRYNFSMFHIQNGSVLSDIPWIRCLLTLKLSDELDEEYDQDEVPIINIFRKYIDPIVHSIIFTIGVIWNGVLILIFVRQRHLWTPPNIMVFNLGLVDLFALFFSVLAFCFSRSFQPYIDKNEFMCKYFVTVRPLTIALSCLSVVALSMLRYVATGKKFCSAFQPRSL</sequence>
<protein>
    <recommendedName>
        <fullName evidence="10">G-protein coupled receptors family 1 profile domain-containing protein</fullName>
    </recommendedName>
</protein>
<evidence type="ECO:0000256" key="6">
    <source>
        <dbReference type="ARBA" id="ARBA00023136"/>
    </source>
</evidence>
<evidence type="ECO:0000256" key="9">
    <source>
        <dbReference type="SAM" id="Phobius"/>
    </source>
</evidence>
<evidence type="ECO:0000313" key="12">
    <source>
        <dbReference type="Proteomes" id="UP001233999"/>
    </source>
</evidence>
<dbReference type="Gene3D" id="1.20.1070.10">
    <property type="entry name" value="Rhodopsin 7-helix transmembrane proteins"/>
    <property type="match status" value="1"/>
</dbReference>
<keyword evidence="5" id="KW-0297">G-protein coupled receptor</keyword>
<feature type="transmembrane region" description="Helical" evidence="9">
    <location>
        <begin position="331"/>
        <end position="356"/>
    </location>
</feature>
<feature type="domain" description="G-protein coupled receptors family 1 profile" evidence="10">
    <location>
        <begin position="310"/>
        <end position="409"/>
    </location>
</feature>
<evidence type="ECO:0000256" key="4">
    <source>
        <dbReference type="ARBA" id="ARBA00022989"/>
    </source>
</evidence>
<dbReference type="AlphaFoldDB" id="A0AAD7ZX86"/>
<keyword evidence="6 9" id="KW-0472">Membrane</keyword>
<evidence type="ECO:0000256" key="8">
    <source>
        <dbReference type="ARBA" id="ARBA00023224"/>
    </source>
</evidence>
<feature type="transmembrane region" description="Helical" evidence="9">
    <location>
        <begin position="376"/>
        <end position="395"/>
    </location>
</feature>
<reference evidence="11" key="2">
    <citation type="submission" date="2023-05" db="EMBL/GenBank/DDBJ databases">
        <authorList>
            <person name="Fouks B."/>
        </authorList>
    </citation>
    <scope>NUCLEOTIDE SEQUENCE</scope>
    <source>
        <strain evidence="11">Stay&amp;Tobe</strain>
        <tissue evidence="11">Testes</tissue>
    </source>
</reference>
<comment type="subcellular location">
    <subcellularLocation>
        <location evidence="1">Membrane</location>
        <topology evidence="1">Multi-pass membrane protein</topology>
    </subcellularLocation>
</comment>
<dbReference type="EMBL" id="JASPKZ010005681">
    <property type="protein sequence ID" value="KAJ9588459.1"/>
    <property type="molecule type" value="Genomic_DNA"/>
</dbReference>
<feature type="transmembrane region" description="Helical" evidence="9">
    <location>
        <begin position="298"/>
        <end position="319"/>
    </location>
</feature>
<evidence type="ECO:0000256" key="2">
    <source>
        <dbReference type="ARBA" id="ARBA00010663"/>
    </source>
</evidence>
<evidence type="ECO:0000256" key="3">
    <source>
        <dbReference type="ARBA" id="ARBA00022692"/>
    </source>
</evidence>
<gene>
    <name evidence="11" type="ORF">L9F63_018192</name>
</gene>
<keyword evidence="7" id="KW-0675">Receptor</keyword>
<keyword evidence="4 9" id="KW-1133">Transmembrane helix</keyword>
<comment type="similarity">
    <text evidence="2">Belongs to the G-protein coupled receptor 1 family.</text>
</comment>
<comment type="caution">
    <text evidence="11">The sequence shown here is derived from an EMBL/GenBank/DDBJ whole genome shotgun (WGS) entry which is preliminary data.</text>
</comment>
<dbReference type="PROSITE" id="PS50262">
    <property type="entry name" value="G_PROTEIN_RECEP_F1_2"/>
    <property type="match status" value="1"/>
</dbReference>
<name>A0AAD7ZX86_DIPPU</name>
<dbReference type="Pfam" id="PF00001">
    <property type="entry name" value="7tm_1"/>
    <property type="match status" value="1"/>
</dbReference>
<dbReference type="PANTHER" id="PTHR45695:SF9">
    <property type="entry name" value="LEUCOKININ RECEPTOR"/>
    <property type="match status" value="1"/>
</dbReference>
<feature type="non-terminal residue" evidence="11">
    <location>
        <position position="1"/>
    </location>
</feature>
<accession>A0AAD7ZX86</accession>
<dbReference type="SUPFAM" id="SSF81321">
    <property type="entry name" value="Family A G protein-coupled receptor-like"/>
    <property type="match status" value="1"/>
</dbReference>